<keyword evidence="2" id="KW-0472">Membrane</keyword>
<accession>A0ABU1IDF8</accession>
<proteinExistence type="predicted"/>
<gene>
    <name evidence="3" type="ORF">QE399_002953</name>
</gene>
<name>A0ABU1IDF8_9BURK</name>
<feature type="region of interest" description="Disordered" evidence="1">
    <location>
        <begin position="148"/>
        <end position="222"/>
    </location>
</feature>
<dbReference type="Proteomes" id="UP001267710">
    <property type="component" value="Unassembled WGS sequence"/>
</dbReference>
<evidence type="ECO:0000313" key="3">
    <source>
        <dbReference type="EMBL" id="MDR6215264.1"/>
    </source>
</evidence>
<organism evidence="3 4">
    <name type="scientific">Paracidovorax wautersii</name>
    <dbReference type="NCBI Taxonomy" id="1177982"/>
    <lineage>
        <taxon>Bacteria</taxon>
        <taxon>Pseudomonadati</taxon>
        <taxon>Pseudomonadota</taxon>
        <taxon>Betaproteobacteria</taxon>
        <taxon>Burkholderiales</taxon>
        <taxon>Comamonadaceae</taxon>
        <taxon>Paracidovorax</taxon>
    </lineage>
</organism>
<feature type="compositionally biased region" description="Low complexity" evidence="1">
    <location>
        <begin position="213"/>
        <end position="222"/>
    </location>
</feature>
<evidence type="ECO:0000256" key="1">
    <source>
        <dbReference type="SAM" id="MobiDB-lite"/>
    </source>
</evidence>
<comment type="caution">
    <text evidence="3">The sequence shown here is derived from an EMBL/GenBank/DDBJ whole genome shotgun (WGS) entry which is preliminary data.</text>
</comment>
<dbReference type="PROSITE" id="PS51257">
    <property type="entry name" value="PROKAR_LIPOPROTEIN"/>
    <property type="match status" value="1"/>
</dbReference>
<feature type="region of interest" description="Disordered" evidence="1">
    <location>
        <begin position="729"/>
        <end position="767"/>
    </location>
</feature>
<evidence type="ECO:0000256" key="2">
    <source>
        <dbReference type="SAM" id="Phobius"/>
    </source>
</evidence>
<evidence type="ECO:0000313" key="4">
    <source>
        <dbReference type="Proteomes" id="UP001267710"/>
    </source>
</evidence>
<sequence>MCQNEARRNETIVKISNAIVGASLSVAACSAAALSLGNSRGSVVLGAPIDLSFEVGTDPGSNVASSCVSAKLVSGGTPIPDSRITITPVDGGRSPTVRVRSTVPADEPVLTATLTAGCNGPVTRTYTFLADLPGTPPAANRPVDIAQLSPASPAGTARSGLADRNTGAPSGPTRSTPRDGAATAAVESPSAPVRAARPRAEAAGTAPRPPRQPASAPRASVPALEPKPRLVMVPLEEWLDAPLPLRSTAELPAVPDPSGGTQRAEAAALWKALNATPEEARDAAARLAKLEADGAAQRSRGAQDRAAVADLQQRLDAAESERFPALVVYGLLALLVLALGLLVWVWSRARRSVEQAWQHSVAVTAEAHAHGGMAMHGPDDTDDLHTKPQPADAWARDAFPAVAPALASAVVAPPTPVPRPPVAEPPARIPDAVHLPELTEEFGHLGHAPVAAVAAPAPATAAAPRHIVHPEELFDIQQQAEFFVSVGEHDQAIEVLRQHIADHGSTSPFAYLELLRLFHTLSRADSFQQLRAQFQQHFNARVPEFASFHRTGRTLEDYPEALAAVEAQWSATDVIDIIEGFIFRRPEGAPVEPFDMAAYDDLLLLLAIAQTTPANHRGLPPPRPRTTPLGAGPSAAFAGAAVAPVAAAAAAAVAGSSVREADPFAPPSLLDTGDLAMMPFDDAVPMAPPVRAGTGKPLQAPSLDSLMGDLTLESLPGALSQRPAFSESALDLDLSDPPPLTLSDLPPLPVTAPPAPDEPLGFGLDDDKLEVRLEMEKLNKRNTDGQ</sequence>
<reference evidence="3 4" key="1">
    <citation type="submission" date="2023-08" db="EMBL/GenBank/DDBJ databases">
        <title>Functional and genomic diversity of the sorghum phyllosphere microbiome.</title>
        <authorList>
            <person name="Shade A."/>
        </authorList>
    </citation>
    <scope>NUCLEOTIDE SEQUENCE [LARGE SCALE GENOMIC DNA]</scope>
    <source>
        <strain evidence="3 4">SORGH_AS_0335</strain>
    </source>
</reference>
<feature type="compositionally biased region" description="Low complexity" evidence="1">
    <location>
        <begin position="191"/>
        <end position="206"/>
    </location>
</feature>
<dbReference type="EMBL" id="JAVIZX010000001">
    <property type="protein sequence ID" value="MDR6215264.1"/>
    <property type="molecule type" value="Genomic_DNA"/>
</dbReference>
<keyword evidence="2" id="KW-0812">Transmembrane</keyword>
<protein>
    <submittedName>
        <fullName evidence="3">Pilus assembly protein FimV</fullName>
    </submittedName>
</protein>
<keyword evidence="2" id="KW-1133">Transmembrane helix</keyword>
<keyword evidence="4" id="KW-1185">Reference proteome</keyword>
<feature type="compositionally biased region" description="Pro residues" evidence="1">
    <location>
        <begin position="736"/>
        <end position="757"/>
    </location>
</feature>
<feature type="transmembrane region" description="Helical" evidence="2">
    <location>
        <begin position="323"/>
        <end position="346"/>
    </location>
</feature>